<keyword evidence="2" id="KW-1185">Reference proteome</keyword>
<dbReference type="AlphaFoldDB" id="A0A1G6P0N5"/>
<dbReference type="STRING" id="1226327.SAMN05421732_1124"/>
<evidence type="ECO:0000313" key="1">
    <source>
        <dbReference type="EMBL" id="SDC73056.1"/>
    </source>
</evidence>
<name>A0A1G6P0N5_9GAMM</name>
<reference evidence="2" key="1">
    <citation type="submission" date="2016-09" db="EMBL/GenBank/DDBJ databases">
        <authorList>
            <person name="Varghese N."/>
            <person name="Submissions S."/>
        </authorList>
    </citation>
    <scope>NUCLEOTIDE SEQUENCE [LARGE SCALE GENOMIC DNA]</scope>
    <source>
        <strain evidence="2">ANC 4667</strain>
    </source>
</reference>
<dbReference type="RefSeq" id="WP_228143303.1">
    <property type="nucleotide sequence ID" value="NZ_BAABKJ010000003.1"/>
</dbReference>
<proteinExistence type="predicted"/>
<sequence length="191" mass="22726">MDYREQWESFLNPEVFRDRIINISMYITIYEMLKDSIISRIKDFYVMTLIGAKDLEGEEEYRLEVLSRHKNHFYASISWLIENEVINEEDKENIEVLKSYRNYLAHEMSDIVFNGEIKDLTKNFLCAYQLIHKIENWWIVNFEMAINPDFTDANLEDIDIDNIQSGKKLMIDMALSVLSGSEELLKKFKSN</sequence>
<organism evidence="1 2">
    <name type="scientific">Acinetobacter kookii</name>
    <dbReference type="NCBI Taxonomy" id="1226327"/>
    <lineage>
        <taxon>Bacteria</taxon>
        <taxon>Pseudomonadati</taxon>
        <taxon>Pseudomonadota</taxon>
        <taxon>Gammaproteobacteria</taxon>
        <taxon>Moraxellales</taxon>
        <taxon>Moraxellaceae</taxon>
        <taxon>Acinetobacter</taxon>
    </lineage>
</organism>
<protein>
    <submittedName>
        <fullName evidence="1">Uncharacterized protein</fullName>
    </submittedName>
</protein>
<accession>A0A1G6P0N5</accession>
<dbReference type="Proteomes" id="UP000243468">
    <property type="component" value="Unassembled WGS sequence"/>
</dbReference>
<gene>
    <name evidence="1" type="ORF">SAMN05421732_1124</name>
</gene>
<evidence type="ECO:0000313" key="2">
    <source>
        <dbReference type="Proteomes" id="UP000243468"/>
    </source>
</evidence>
<dbReference type="EMBL" id="FMYO01000012">
    <property type="protein sequence ID" value="SDC73056.1"/>
    <property type="molecule type" value="Genomic_DNA"/>
</dbReference>